<keyword evidence="2" id="KW-1185">Reference proteome</keyword>
<accession>A0A8J8TAC3</accession>
<comment type="caution">
    <text evidence="1">The sequence shown here is derived from an EMBL/GenBank/DDBJ whole genome shotgun (WGS) entry which is preliminary data.</text>
</comment>
<gene>
    <name evidence="1" type="ORF">FGO68_gene2850</name>
</gene>
<organism evidence="1 2">
    <name type="scientific">Halteria grandinella</name>
    <dbReference type="NCBI Taxonomy" id="5974"/>
    <lineage>
        <taxon>Eukaryota</taxon>
        <taxon>Sar</taxon>
        <taxon>Alveolata</taxon>
        <taxon>Ciliophora</taxon>
        <taxon>Intramacronucleata</taxon>
        <taxon>Spirotrichea</taxon>
        <taxon>Stichotrichia</taxon>
        <taxon>Sporadotrichida</taxon>
        <taxon>Halteriidae</taxon>
        <taxon>Halteria</taxon>
    </lineage>
</organism>
<dbReference type="EMBL" id="RRYP01000611">
    <property type="protein sequence ID" value="TNV87138.1"/>
    <property type="molecule type" value="Genomic_DNA"/>
</dbReference>
<protein>
    <submittedName>
        <fullName evidence="1">Uncharacterized protein</fullName>
    </submittedName>
</protein>
<sequence length="181" mass="20934">MLDNNISHTCKKESMLLPIQQNGLLPQSTKSLSISLETDSLTNQRSLITEQEMIWLSSRTAIGNYNLTQIAHTLFQFQQSSHSVTWQNSQIKSGQNLKEALIQMIKQQQIKRFSAHFQLCFQRETYASIVLIYKQMESQDLSRKSQPSQSDTTRLIMLKQKIAIEKMPSQKFYASFVKQDL</sequence>
<name>A0A8J8TAC3_HALGN</name>
<reference evidence="1" key="1">
    <citation type="submission" date="2019-06" db="EMBL/GenBank/DDBJ databases">
        <authorList>
            <person name="Zheng W."/>
        </authorList>
    </citation>
    <scope>NUCLEOTIDE SEQUENCE</scope>
    <source>
        <strain evidence="1">QDHG01</strain>
    </source>
</reference>
<evidence type="ECO:0000313" key="2">
    <source>
        <dbReference type="Proteomes" id="UP000785679"/>
    </source>
</evidence>
<proteinExistence type="predicted"/>
<dbReference type="Proteomes" id="UP000785679">
    <property type="component" value="Unassembled WGS sequence"/>
</dbReference>
<evidence type="ECO:0000313" key="1">
    <source>
        <dbReference type="EMBL" id="TNV87138.1"/>
    </source>
</evidence>
<dbReference type="AlphaFoldDB" id="A0A8J8TAC3"/>